<evidence type="ECO:0000256" key="9">
    <source>
        <dbReference type="SAM" id="MobiDB-lite"/>
    </source>
</evidence>
<dbReference type="AlphaFoldDB" id="A0A804KBF7"/>
<organism evidence="12 13">
    <name type="scientific">Musa acuminata subsp. malaccensis</name>
    <name type="common">Wild banana</name>
    <name type="synonym">Musa malaccensis</name>
    <dbReference type="NCBI Taxonomy" id="214687"/>
    <lineage>
        <taxon>Eukaryota</taxon>
        <taxon>Viridiplantae</taxon>
        <taxon>Streptophyta</taxon>
        <taxon>Embryophyta</taxon>
        <taxon>Tracheophyta</taxon>
        <taxon>Spermatophyta</taxon>
        <taxon>Magnoliopsida</taxon>
        <taxon>Liliopsida</taxon>
        <taxon>Zingiberales</taxon>
        <taxon>Musaceae</taxon>
        <taxon>Musa</taxon>
    </lineage>
</organism>
<feature type="region of interest" description="Disordered" evidence="9">
    <location>
        <begin position="1"/>
        <end position="24"/>
    </location>
</feature>
<protein>
    <recommendedName>
        <fullName evidence="8">CASP-like protein</fullName>
    </recommendedName>
</protein>
<keyword evidence="5 8" id="KW-0812">Transmembrane</keyword>
<dbReference type="OMA" id="GFRVCEF"/>
<feature type="transmembrane region" description="Helical" evidence="8">
    <location>
        <begin position="111"/>
        <end position="130"/>
    </location>
</feature>
<feature type="transmembrane region" description="Helical" evidence="8">
    <location>
        <begin position="189"/>
        <end position="213"/>
    </location>
</feature>
<evidence type="ECO:0000313" key="11">
    <source>
        <dbReference type="EMBL" id="CAG1832924.1"/>
    </source>
</evidence>
<keyword evidence="7 8" id="KW-0472">Membrane</keyword>
<evidence type="ECO:0000256" key="3">
    <source>
        <dbReference type="ARBA" id="ARBA00011489"/>
    </source>
</evidence>
<dbReference type="OrthoDB" id="672180at2759"/>
<dbReference type="Proteomes" id="UP000012960">
    <property type="component" value="Unplaced"/>
</dbReference>
<keyword evidence="4 8" id="KW-1003">Cell membrane</keyword>
<feature type="domain" description="Casparian strip membrane protein" evidence="10">
    <location>
        <begin position="68"/>
        <end position="200"/>
    </location>
</feature>
<evidence type="ECO:0000256" key="5">
    <source>
        <dbReference type="ARBA" id="ARBA00022692"/>
    </source>
</evidence>
<keyword evidence="13" id="KW-1185">Reference proteome</keyword>
<dbReference type="InterPro" id="IPR006702">
    <property type="entry name" value="CASP_dom"/>
</dbReference>
<dbReference type="Gramene" id="Ma08_t27660.1">
    <property type="protein sequence ID" value="Ma08_p27660.1"/>
    <property type="gene ID" value="Ma08_g27660"/>
</dbReference>
<reference evidence="12" key="2">
    <citation type="submission" date="2021-05" db="UniProtKB">
        <authorList>
            <consortium name="EnsemblPlants"/>
        </authorList>
    </citation>
    <scope>IDENTIFICATION</scope>
    <source>
        <strain evidence="12">subsp. malaccensis</strain>
    </source>
</reference>
<proteinExistence type="inferred from homology"/>
<comment type="similarity">
    <text evidence="2 8">Belongs to the Casparian strip membrane proteins (CASP) family.</text>
</comment>
<evidence type="ECO:0000256" key="2">
    <source>
        <dbReference type="ARBA" id="ARBA00007651"/>
    </source>
</evidence>
<evidence type="ECO:0000256" key="8">
    <source>
        <dbReference type="RuleBase" id="RU361233"/>
    </source>
</evidence>
<name>A0A804KBF7_MUSAM</name>
<comment type="subunit">
    <text evidence="3 8">Homodimer and heterodimers.</text>
</comment>
<dbReference type="EMBL" id="HG996472">
    <property type="protein sequence ID" value="CAG1832924.1"/>
    <property type="molecule type" value="Genomic_DNA"/>
</dbReference>
<feature type="transmembrane region" description="Helical" evidence="8">
    <location>
        <begin position="150"/>
        <end position="169"/>
    </location>
</feature>
<sequence length="226" mass="24404">MSSPERSPPPPPHNTPERPESPEPAVTALAVAGRLSLDELAVMVSVVDGGEGGGRVSRKAENGLGAVMRAALGLRVSAALLCLVSFSVMVADNTEGWAGDSFGRYSEYRCLVSVTAIAFGYSAFHIYAKVHHVILKKYIIRSPINYYFDLTMDHILAYLLIAASSVAASRNDLWMSRFGSDEFMDMANVSIAISFLAFVALALSALISAHNFFRRSSGVTSQMEHL</sequence>
<evidence type="ECO:0000256" key="1">
    <source>
        <dbReference type="ARBA" id="ARBA00004651"/>
    </source>
</evidence>
<evidence type="ECO:0000313" key="13">
    <source>
        <dbReference type="Proteomes" id="UP000012960"/>
    </source>
</evidence>
<reference evidence="11" key="1">
    <citation type="submission" date="2021-03" db="EMBL/GenBank/DDBJ databases">
        <authorList>
            <consortium name="Genoscope - CEA"/>
            <person name="William W."/>
        </authorList>
    </citation>
    <scope>NUCLEOTIDE SEQUENCE</scope>
    <source>
        <strain evidence="11">Doubled-haploid Pahang</strain>
    </source>
</reference>
<dbReference type="GO" id="GO:0005886">
    <property type="term" value="C:plasma membrane"/>
    <property type="evidence" value="ECO:0007669"/>
    <property type="project" value="UniProtKB-SubCell"/>
</dbReference>
<gene>
    <name evidence="11" type="ORF">GSMUA_88440.1</name>
</gene>
<evidence type="ECO:0000256" key="6">
    <source>
        <dbReference type="ARBA" id="ARBA00022989"/>
    </source>
</evidence>
<dbReference type="PANTHER" id="PTHR33573">
    <property type="entry name" value="CASP-LIKE PROTEIN 4A4"/>
    <property type="match status" value="1"/>
</dbReference>
<dbReference type="EnsemblPlants" id="Ma08_t27660.1">
    <property type="protein sequence ID" value="Ma08_p27660.1"/>
    <property type="gene ID" value="Ma08_g27660"/>
</dbReference>
<dbReference type="Pfam" id="PF04535">
    <property type="entry name" value="CASP_dom"/>
    <property type="match status" value="1"/>
</dbReference>
<feature type="transmembrane region" description="Helical" evidence="8">
    <location>
        <begin position="72"/>
        <end position="91"/>
    </location>
</feature>
<comment type="subcellular location">
    <subcellularLocation>
        <location evidence="1 8">Cell membrane</location>
        <topology evidence="1 8">Multi-pass membrane protein</topology>
    </subcellularLocation>
</comment>
<evidence type="ECO:0000313" key="12">
    <source>
        <dbReference type="EnsemblPlants" id="Ma08_p27660.1"/>
    </source>
</evidence>
<keyword evidence="6 8" id="KW-1133">Transmembrane helix</keyword>
<evidence type="ECO:0000256" key="7">
    <source>
        <dbReference type="ARBA" id="ARBA00023136"/>
    </source>
</evidence>
<evidence type="ECO:0000256" key="4">
    <source>
        <dbReference type="ARBA" id="ARBA00022475"/>
    </source>
</evidence>
<dbReference type="PANTHER" id="PTHR33573:SF50">
    <property type="entry name" value="CASP-LIKE PROTEIN 4A3"/>
    <property type="match status" value="1"/>
</dbReference>
<evidence type="ECO:0000259" key="10">
    <source>
        <dbReference type="Pfam" id="PF04535"/>
    </source>
</evidence>
<accession>A0A804KBF7</accession>
<feature type="compositionally biased region" description="Pro residues" evidence="9">
    <location>
        <begin position="1"/>
        <end position="14"/>
    </location>
</feature>